<organism evidence="2 3">
    <name type="scientific">Thalictrum thalictroides</name>
    <name type="common">Rue-anemone</name>
    <name type="synonym">Anemone thalictroides</name>
    <dbReference type="NCBI Taxonomy" id="46969"/>
    <lineage>
        <taxon>Eukaryota</taxon>
        <taxon>Viridiplantae</taxon>
        <taxon>Streptophyta</taxon>
        <taxon>Embryophyta</taxon>
        <taxon>Tracheophyta</taxon>
        <taxon>Spermatophyta</taxon>
        <taxon>Magnoliopsida</taxon>
        <taxon>Ranunculales</taxon>
        <taxon>Ranunculaceae</taxon>
        <taxon>Thalictroideae</taxon>
        <taxon>Thalictrum</taxon>
    </lineage>
</organism>
<dbReference type="PANTHER" id="PTHR12785">
    <property type="entry name" value="SPLICING FACTOR 3B"/>
    <property type="match status" value="1"/>
</dbReference>
<gene>
    <name evidence="2" type="ORF">FRX31_004730</name>
</gene>
<comment type="caution">
    <text evidence="2">The sequence shown here is derived from an EMBL/GenBank/DDBJ whole genome shotgun (WGS) entry which is preliminary data.</text>
</comment>
<keyword evidence="3" id="KW-1185">Reference proteome</keyword>
<dbReference type="AlphaFoldDB" id="A0A7J6X9T6"/>
<dbReference type="EMBL" id="JABWDY010003761">
    <property type="protein sequence ID" value="KAF5205688.1"/>
    <property type="molecule type" value="Genomic_DNA"/>
</dbReference>
<dbReference type="Proteomes" id="UP000554482">
    <property type="component" value="Unassembled WGS sequence"/>
</dbReference>
<dbReference type="OrthoDB" id="10260794at2759"/>
<protein>
    <submittedName>
        <fullName evidence="2">Splicing factor 3b subunit</fullName>
    </submittedName>
</protein>
<dbReference type="Pfam" id="PF04037">
    <property type="entry name" value="DUF382"/>
    <property type="match status" value="1"/>
</dbReference>
<dbReference type="InterPro" id="IPR052584">
    <property type="entry name" value="U2_snRNP_Complex_Component"/>
</dbReference>
<evidence type="ECO:0000313" key="3">
    <source>
        <dbReference type="Proteomes" id="UP000554482"/>
    </source>
</evidence>
<name>A0A7J6X9T6_THATH</name>
<reference evidence="2 3" key="1">
    <citation type="submission" date="2020-06" db="EMBL/GenBank/DDBJ databases">
        <title>Transcriptomic and genomic resources for Thalictrum thalictroides and T. hernandezii: Facilitating candidate gene discovery in an emerging model plant lineage.</title>
        <authorList>
            <person name="Arias T."/>
            <person name="Riano-Pachon D.M."/>
            <person name="Di Stilio V.S."/>
        </authorList>
    </citation>
    <scope>NUCLEOTIDE SEQUENCE [LARGE SCALE GENOMIC DNA]</scope>
    <source>
        <strain evidence="3">cv. WT478/WT964</strain>
        <tissue evidence="2">Leaves</tissue>
    </source>
</reference>
<dbReference type="InterPro" id="IPR007180">
    <property type="entry name" value="DUF382"/>
</dbReference>
<evidence type="ECO:0000259" key="1">
    <source>
        <dbReference type="Pfam" id="PF04037"/>
    </source>
</evidence>
<sequence>MNIAELKQISSRPDVVEVRNATAADPKLLAYIGKEDSKMLKLKQRERMQPKMGKMDVDYQVFNDAFFKNKTKPKLTARGDLYYEGKEYEVKLREMKPASMLLRELKEALGVPDEGAAPP</sequence>
<dbReference type="PANTHER" id="PTHR12785:SF6">
    <property type="entry name" value="SPLICING FACTOR 3B SUBUNIT 2"/>
    <property type="match status" value="1"/>
</dbReference>
<evidence type="ECO:0000313" key="2">
    <source>
        <dbReference type="EMBL" id="KAF5205688.1"/>
    </source>
</evidence>
<proteinExistence type="predicted"/>
<feature type="domain" description="DUF382" evidence="1">
    <location>
        <begin position="33"/>
        <end position="87"/>
    </location>
</feature>
<accession>A0A7J6X9T6</accession>
<dbReference type="GO" id="GO:0005634">
    <property type="term" value="C:nucleus"/>
    <property type="evidence" value="ECO:0007669"/>
    <property type="project" value="InterPro"/>
</dbReference>